<accession>A0A1H4BRL2</accession>
<evidence type="ECO:0008006" key="4">
    <source>
        <dbReference type="Google" id="ProtNLM"/>
    </source>
</evidence>
<proteinExistence type="predicted"/>
<reference evidence="3" key="1">
    <citation type="submission" date="2016-10" db="EMBL/GenBank/DDBJ databases">
        <authorList>
            <person name="Varghese N."/>
            <person name="Submissions S."/>
        </authorList>
    </citation>
    <scope>NUCLEOTIDE SEQUENCE [LARGE SCALE GENOMIC DNA]</scope>
    <source>
        <strain evidence="3">DSM 11526</strain>
    </source>
</reference>
<feature type="chain" id="PRO_5017480208" description="Outer membrane lipoprotein-sorting protein" evidence="1">
    <location>
        <begin position="32"/>
        <end position="448"/>
    </location>
</feature>
<dbReference type="Gene3D" id="2.50.20.10">
    <property type="entry name" value="Lipoprotein localisation LolA/LolB/LppX"/>
    <property type="match status" value="1"/>
</dbReference>
<dbReference type="EMBL" id="FNRJ01000004">
    <property type="protein sequence ID" value="SEA50707.1"/>
    <property type="molecule type" value="Genomic_DNA"/>
</dbReference>
<dbReference type="InterPro" id="IPR010752">
    <property type="entry name" value="DUF1329"/>
</dbReference>
<feature type="signal peptide" evidence="1">
    <location>
        <begin position="1"/>
        <end position="31"/>
    </location>
</feature>
<protein>
    <recommendedName>
        <fullName evidence="4">Outer membrane lipoprotein-sorting protein</fullName>
    </recommendedName>
</protein>
<gene>
    <name evidence="2" type="ORF">SAMN02745729_10440</name>
</gene>
<evidence type="ECO:0000313" key="2">
    <source>
        <dbReference type="EMBL" id="SEA50707.1"/>
    </source>
</evidence>
<name>A0A1H4BRL2_9GAMM</name>
<keyword evidence="3" id="KW-1185">Reference proteome</keyword>
<dbReference type="STRING" id="1122198.SAMN02745729_10440"/>
<organism evidence="2 3">
    <name type="scientific">Marinobacterium iners DSM 11526</name>
    <dbReference type="NCBI Taxonomy" id="1122198"/>
    <lineage>
        <taxon>Bacteria</taxon>
        <taxon>Pseudomonadati</taxon>
        <taxon>Pseudomonadota</taxon>
        <taxon>Gammaproteobacteria</taxon>
        <taxon>Oceanospirillales</taxon>
        <taxon>Oceanospirillaceae</taxon>
        <taxon>Marinobacterium</taxon>
    </lineage>
</organism>
<dbReference type="Pfam" id="PF07044">
    <property type="entry name" value="DUF1329"/>
    <property type="match status" value="1"/>
</dbReference>
<dbReference type="AlphaFoldDB" id="A0A1H4BRL2"/>
<sequence>MYDNDNKDTNMLKKTFFSAAIAMTMAAGVQAADIPEEVIQQSFYPYKDGVPSFNGLQPGMTINQSNVDQFKDALDPAMYMFVKNGDTEIKVGETTDFSLHPSYVEATRKYSADVQLGAGHGEISPTVAGRPFPQEPSLDDPRAGEKLAWNYKYGYNWGDSAAIMPFYWTTRDMASGKQERTIKMNFHFLNFTHRTSQEPYPKIEPNPSELFRGIYVQVLEPYDVKDTQLLIHRFEDDTKVDNAYLYLGFQRRVRRLSTGQTTDAFLGTDVMIEDFEGYNGRISDMKWTYKGTKYLLMPMYNHNDMELDTETHQDEDGYQVIAFGGKGGCFPNITWQLRKVYVVESEPVDPNHPISKREHYMDAQTFIIPRNITYDRKGDMWKSWTIGQAHPDHHLPINKGTGVAIDDSFTMIDIQAQHCTTGQFKGIVDPEMSPVDKFSVQNMRASGR</sequence>
<keyword evidence="1" id="KW-0732">Signal</keyword>
<evidence type="ECO:0000256" key="1">
    <source>
        <dbReference type="SAM" id="SignalP"/>
    </source>
</evidence>
<evidence type="ECO:0000313" key="3">
    <source>
        <dbReference type="Proteomes" id="UP000242469"/>
    </source>
</evidence>
<dbReference type="CDD" id="cd16329">
    <property type="entry name" value="LolA_like"/>
    <property type="match status" value="1"/>
</dbReference>
<dbReference type="Proteomes" id="UP000242469">
    <property type="component" value="Unassembled WGS sequence"/>
</dbReference>